<reference evidence="10" key="2">
    <citation type="submission" date="2016-11" db="UniProtKB">
        <authorList>
            <consortium name="WormBaseParasite"/>
        </authorList>
    </citation>
    <scope>IDENTIFICATION</scope>
</reference>
<dbReference type="KEGG" id="loa:LOAG_09077"/>
<dbReference type="InterPro" id="IPR017423">
    <property type="entry name" value="TRM6"/>
</dbReference>
<keyword evidence="4" id="KW-0819">tRNA processing</keyword>
<comment type="subcellular location">
    <subcellularLocation>
        <location evidence="1">Nucleus</location>
    </subcellularLocation>
</comment>
<name>A0A1I7VY08_LOALO</name>
<evidence type="ECO:0000256" key="5">
    <source>
        <dbReference type="ARBA" id="ARBA00023242"/>
    </source>
</evidence>
<evidence type="ECO:0000313" key="9">
    <source>
        <dbReference type="Proteomes" id="UP000095285"/>
    </source>
</evidence>
<evidence type="ECO:0000313" key="10">
    <source>
        <dbReference type="WBParaSite" id="EN70_7467"/>
    </source>
</evidence>
<dbReference type="WBParaSite" id="EN70_7467">
    <property type="protein sequence ID" value="EN70_7467"/>
    <property type="gene ID" value="EN70_7467"/>
</dbReference>
<dbReference type="InParanoid" id="A0A1I7VY08"/>
<evidence type="ECO:0000256" key="7">
    <source>
        <dbReference type="SAM" id="MobiDB-lite"/>
    </source>
</evidence>
<keyword evidence="8" id="KW-1133">Transmembrane helix</keyword>
<gene>
    <name evidence="10" type="primary">LOAG_09077</name>
</gene>
<evidence type="ECO:0000256" key="6">
    <source>
        <dbReference type="ARBA" id="ARBA00032319"/>
    </source>
</evidence>
<evidence type="ECO:0000256" key="8">
    <source>
        <dbReference type="SAM" id="Phobius"/>
    </source>
</evidence>
<dbReference type="Pfam" id="PF04189">
    <property type="entry name" value="Gcd10p"/>
    <property type="match status" value="1"/>
</dbReference>
<organism evidence="9 10">
    <name type="scientific">Loa loa</name>
    <name type="common">Eye worm</name>
    <name type="synonym">Filaria loa</name>
    <dbReference type="NCBI Taxonomy" id="7209"/>
    <lineage>
        <taxon>Eukaryota</taxon>
        <taxon>Metazoa</taxon>
        <taxon>Ecdysozoa</taxon>
        <taxon>Nematoda</taxon>
        <taxon>Chromadorea</taxon>
        <taxon>Rhabditida</taxon>
        <taxon>Spirurina</taxon>
        <taxon>Spiruromorpha</taxon>
        <taxon>Filarioidea</taxon>
        <taxon>Onchocercidae</taxon>
        <taxon>Loa</taxon>
    </lineage>
</organism>
<dbReference type="GeneID" id="9946507"/>
<dbReference type="GO" id="GO:0030488">
    <property type="term" value="P:tRNA methylation"/>
    <property type="evidence" value="ECO:0007669"/>
    <property type="project" value="InterPro"/>
</dbReference>
<dbReference type="GO" id="GO:0031515">
    <property type="term" value="C:tRNA (m1A) methyltransferase complex"/>
    <property type="evidence" value="ECO:0007669"/>
    <property type="project" value="InterPro"/>
</dbReference>
<dbReference type="CTD" id="9946507"/>
<dbReference type="PANTHER" id="PTHR12945">
    <property type="entry name" value="TRANSLATION INITIATION FACTOR EIF3-RELATED"/>
    <property type="match status" value="1"/>
</dbReference>
<feature type="region of interest" description="Disordered" evidence="7">
    <location>
        <begin position="334"/>
        <end position="377"/>
    </location>
</feature>
<protein>
    <recommendedName>
        <fullName evidence="3">tRNA (adenine(58)-N(1))-methyltransferase non-catalytic subunit TRM6</fullName>
    </recommendedName>
    <alternativeName>
        <fullName evidence="6">tRNA(m1A58)-methyltransferase subunit TRM6</fullName>
    </alternativeName>
</protein>
<dbReference type="eggNOG" id="KOG1416">
    <property type="taxonomic scope" value="Eukaryota"/>
</dbReference>
<comment type="similarity">
    <text evidence="2">Belongs to the TRM6/GCD10 family.</text>
</comment>
<dbReference type="FunCoup" id="A0A1I7VY08">
    <property type="interactions" value="1979"/>
</dbReference>
<dbReference type="Proteomes" id="UP000095285">
    <property type="component" value="Unassembled WGS sequence"/>
</dbReference>
<feature type="compositionally biased region" description="Basic and acidic residues" evidence="7">
    <location>
        <begin position="338"/>
        <end position="366"/>
    </location>
</feature>
<evidence type="ECO:0000256" key="3">
    <source>
        <dbReference type="ARBA" id="ARBA00021704"/>
    </source>
</evidence>
<dbReference type="AlphaFoldDB" id="A0A1I7VY08"/>
<keyword evidence="8" id="KW-0812">Transmembrane</keyword>
<keyword evidence="8" id="KW-0472">Membrane</keyword>
<dbReference type="OrthoDB" id="10254665at2759"/>
<sequence length="489" mass="54771">MMPRTIYCEHVKELPRISSKLVYSLLINVKVISVQLPVIMIRIGNHVVIQKMGGEHLRVCKISRKTKILIEKLRFEIDGAIDQPYGLFEVSAGKLTRVAPENITDIAAAFDFDTVSTSSSSKLNGISNAADISRLAAEEVECANAAQVRQKVTQDEIIKMKDTGVPAEQLIARLVDGSASFSERTIYSQNKYINKKAKKHSDHVYLLKPTLRLIAESYYKKDPERVAHLRIDLLSHLLALSGIHYGSRCVVFEQCLGLLTSAVLTRLGGSGACIHLHRGDIAQAIPCVDSMDFDKAISSAFLPLCISNLLEESMEETEELMNQKQGAIIGMDEAGSLSKKDDEAERQQEKEDNGSTAHGDDGEREASTVVDSSLERRTERQRLRRQAWELMRNGEIEILFIASKNINPVEILERTWSSLRLSSTIVIYCPIAEPLYSAYHWLKARHAVQVHIVDAFYRSHQVIQDRSHPIMQQFITGGIILSAVKVEHQ</sequence>
<dbReference type="GO" id="GO:0005634">
    <property type="term" value="C:nucleus"/>
    <property type="evidence" value="ECO:0007669"/>
    <property type="project" value="UniProtKB-SubCell"/>
</dbReference>
<evidence type="ECO:0000256" key="1">
    <source>
        <dbReference type="ARBA" id="ARBA00004123"/>
    </source>
</evidence>
<keyword evidence="5" id="KW-0539">Nucleus</keyword>
<dbReference type="PANTHER" id="PTHR12945:SF0">
    <property type="entry name" value="TRNA (ADENINE(58)-N(1))-METHYLTRANSFERASE NON-CATALYTIC SUBUNIT TRM6"/>
    <property type="match status" value="1"/>
</dbReference>
<dbReference type="STRING" id="7209.A0A1I7VY08"/>
<evidence type="ECO:0000256" key="4">
    <source>
        <dbReference type="ARBA" id="ARBA00022694"/>
    </source>
</evidence>
<dbReference type="RefSeq" id="XP_003144653.2">
    <property type="nucleotide sequence ID" value="XM_003144605.2"/>
</dbReference>
<reference evidence="9" key="1">
    <citation type="submission" date="2012-04" db="EMBL/GenBank/DDBJ databases">
        <title>The Genome Sequence of Loa loa.</title>
        <authorList>
            <consortium name="The Broad Institute Genome Sequencing Platform"/>
            <consortium name="Broad Institute Genome Sequencing Center for Infectious Disease"/>
            <person name="Nutman T.B."/>
            <person name="Fink D.L."/>
            <person name="Russ C."/>
            <person name="Young S."/>
            <person name="Zeng Q."/>
            <person name="Gargeya S."/>
            <person name="Alvarado L."/>
            <person name="Berlin A."/>
            <person name="Chapman S.B."/>
            <person name="Chen Z."/>
            <person name="Freedman E."/>
            <person name="Gellesch M."/>
            <person name="Goldberg J."/>
            <person name="Griggs A."/>
            <person name="Gujja S."/>
            <person name="Heilman E.R."/>
            <person name="Heiman D."/>
            <person name="Howarth C."/>
            <person name="Mehta T."/>
            <person name="Neiman D."/>
            <person name="Pearson M."/>
            <person name="Roberts A."/>
            <person name="Saif S."/>
            <person name="Shea T."/>
            <person name="Shenoy N."/>
            <person name="Sisk P."/>
            <person name="Stolte C."/>
            <person name="Sykes S."/>
            <person name="White J."/>
            <person name="Yandava C."/>
            <person name="Haas B."/>
            <person name="Henn M.R."/>
            <person name="Nusbaum C."/>
            <person name="Birren B."/>
        </authorList>
    </citation>
    <scope>NUCLEOTIDE SEQUENCE [LARGE SCALE GENOMIC DNA]</scope>
</reference>
<accession>A0A1I7VY08</accession>
<feature type="transmembrane region" description="Helical" evidence="8">
    <location>
        <begin position="21"/>
        <end position="41"/>
    </location>
</feature>
<keyword evidence="9" id="KW-1185">Reference proteome</keyword>
<proteinExistence type="inferred from homology"/>
<evidence type="ECO:0000256" key="2">
    <source>
        <dbReference type="ARBA" id="ARBA00008320"/>
    </source>
</evidence>